<gene>
    <name evidence="2" type="ORF">HCT48_08065</name>
</gene>
<comment type="similarity">
    <text evidence="1">Belongs to the ROK (NagC/XylR) family.</text>
</comment>
<dbReference type="PANTHER" id="PTHR18964">
    <property type="entry name" value="ROK (REPRESSOR, ORF, KINASE) FAMILY"/>
    <property type="match status" value="1"/>
</dbReference>
<organism evidence="2 3">
    <name type="scientific">Entomospira culicis</name>
    <dbReference type="NCBI Taxonomy" id="2719989"/>
    <lineage>
        <taxon>Bacteria</taxon>
        <taxon>Pseudomonadati</taxon>
        <taxon>Spirochaetota</taxon>
        <taxon>Spirochaetia</taxon>
        <taxon>Spirochaetales</taxon>
        <taxon>Spirochaetaceae</taxon>
        <taxon>Entomospira</taxon>
    </lineage>
</organism>
<evidence type="ECO:0000256" key="1">
    <source>
        <dbReference type="ARBA" id="ARBA00006479"/>
    </source>
</evidence>
<dbReference type="InterPro" id="IPR000600">
    <property type="entry name" value="ROK"/>
</dbReference>
<dbReference type="PANTHER" id="PTHR18964:SF149">
    <property type="entry name" value="BIFUNCTIONAL UDP-N-ACETYLGLUCOSAMINE 2-EPIMERASE_N-ACETYLMANNOSAMINE KINASE"/>
    <property type="match status" value="1"/>
</dbReference>
<dbReference type="SUPFAM" id="SSF53067">
    <property type="entry name" value="Actin-like ATPase domain"/>
    <property type="match status" value="1"/>
</dbReference>
<reference evidence="2" key="1">
    <citation type="submission" date="2020-03" db="EMBL/GenBank/DDBJ databases">
        <title>Spirochaetal bacteria isolated from arthropods constitute a novel genus Entomospira genus novum within the order Spirochaetales.</title>
        <authorList>
            <person name="Grana-Miraglia L."/>
            <person name="Sikutova S."/>
            <person name="Fingerle V."/>
            <person name="Sing A."/>
            <person name="Castillo-Ramirez S."/>
            <person name="Margos G."/>
            <person name="Rudolf I."/>
        </authorList>
    </citation>
    <scope>NUCLEOTIDE SEQUENCE</scope>
    <source>
        <strain evidence="2">BR149</strain>
    </source>
</reference>
<dbReference type="AlphaFoldDB" id="A0A968L0A9"/>
<dbReference type="Gene3D" id="3.30.420.40">
    <property type="match status" value="2"/>
</dbReference>
<dbReference type="Pfam" id="PF00480">
    <property type="entry name" value="ROK"/>
    <property type="match status" value="1"/>
</dbReference>
<comment type="caution">
    <text evidence="2">The sequence shown here is derived from an EMBL/GenBank/DDBJ whole genome shotgun (WGS) entry which is preliminary data.</text>
</comment>
<accession>A0A968L0A9</accession>
<evidence type="ECO:0000313" key="3">
    <source>
        <dbReference type="Proteomes" id="UP000778951"/>
    </source>
</evidence>
<dbReference type="EMBL" id="JAATLM010000002">
    <property type="protein sequence ID" value="NIZ70161.1"/>
    <property type="molecule type" value="Genomic_DNA"/>
</dbReference>
<dbReference type="InterPro" id="IPR036388">
    <property type="entry name" value="WH-like_DNA-bd_sf"/>
</dbReference>
<keyword evidence="3" id="KW-1185">Reference proteome</keyword>
<proteinExistence type="inferred from homology"/>
<dbReference type="SUPFAM" id="SSF46785">
    <property type="entry name" value="Winged helix' DNA-binding domain"/>
    <property type="match status" value="1"/>
</dbReference>
<dbReference type="Proteomes" id="UP000778951">
    <property type="component" value="Unassembled WGS sequence"/>
</dbReference>
<name>A0A968L0A9_9SPIO</name>
<evidence type="ECO:0000313" key="2">
    <source>
        <dbReference type="EMBL" id="NIZ70161.1"/>
    </source>
</evidence>
<dbReference type="Pfam" id="PF13412">
    <property type="entry name" value="HTH_24"/>
    <property type="match status" value="1"/>
</dbReference>
<dbReference type="InterPro" id="IPR043129">
    <property type="entry name" value="ATPase_NBD"/>
</dbReference>
<protein>
    <submittedName>
        <fullName evidence="2">ROK family transcriptional regulator</fullName>
    </submittedName>
</protein>
<dbReference type="InterPro" id="IPR036390">
    <property type="entry name" value="WH_DNA-bd_sf"/>
</dbReference>
<dbReference type="Gene3D" id="1.10.10.10">
    <property type="entry name" value="Winged helix-like DNA-binding domain superfamily/Winged helix DNA-binding domain"/>
    <property type="match status" value="1"/>
</dbReference>
<dbReference type="RefSeq" id="WP_167696442.1">
    <property type="nucleotide sequence ID" value="NZ_CP118182.1"/>
</dbReference>
<sequence>MAKAFVLTENHRLILRHLLREGKLSRKRLATLMHLTPAAITRLTADLIKHHYIVEKNILMKAKSVGRKEILLSLHDNLGYAMTMDWQIDEVIIAISSIQGKVLQKSALVIGNQPMMTFLGHLVQQVESMRVHLKISERKILGVGVSLGASFMHDAEELHDILQMLIPYPLLIERHALAFAEAHLLYTDGQAMEDLLLFSWSNSLSSTLVMGGKIYQGSHRQAGNIEHLPVGDQGRLCGCGRKDCLQTYLDFGVILEQIRQQFVLDNLPHLRAFLGDNPLTLTELHRYLFYIDKEATPMDPPLEALLRECAGYMARAFLVATRILDPQVILCYGTFFAHDLIYRLVVEQLLVLDPHYPVHHLQRSWLHYQRATVAGLALVVSRVLLEE</sequence>